<evidence type="ECO:0000313" key="1">
    <source>
        <dbReference type="EMBL" id="SFP85259.1"/>
    </source>
</evidence>
<dbReference type="EMBL" id="FOWC01000007">
    <property type="protein sequence ID" value="SFP85259.1"/>
    <property type="molecule type" value="Genomic_DNA"/>
</dbReference>
<sequence length="176" mass="19070">MLGYEQVGSPDSLLMIIRGPSGAGKSSVADAVRRRHGRGMAVLGQDLMRRELLWEKKDLPGGLAPGFIAHSAGFLLNAGAPVIVEGILSAASCGPALRELIAAHRGRTLVYFLRTELAETFARHATRPEAAQFTTADMASWFEPDDRLGVPGEVVIPQTSRLPRTVDRICRDARIR</sequence>
<reference evidence="1 2" key="1">
    <citation type="submission" date="2016-10" db="EMBL/GenBank/DDBJ databases">
        <authorList>
            <person name="de Groot N.N."/>
        </authorList>
    </citation>
    <scope>NUCLEOTIDE SEQUENCE [LARGE SCALE GENOMIC DNA]</scope>
    <source>
        <strain evidence="1 2">DSM 44637</strain>
    </source>
</reference>
<organism evidence="1 2">
    <name type="scientific">Amycolatopsis rubida</name>
    <dbReference type="NCBI Taxonomy" id="112413"/>
    <lineage>
        <taxon>Bacteria</taxon>
        <taxon>Bacillati</taxon>
        <taxon>Actinomycetota</taxon>
        <taxon>Actinomycetes</taxon>
        <taxon>Pseudonocardiales</taxon>
        <taxon>Pseudonocardiaceae</taxon>
        <taxon>Amycolatopsis</taxon>
    </lineage>
</organism>
<dbReference type="InterPro" id="IPR027417">
    <property type="entry name" value="P-loop_NTPase"/>
</dbReference>
<gene>
    <name evidence="1" type="ORF">SAMN05421854_107194</name>
</gene>
<accession>A0A1I5TQD1</accession>
<name>A0A1I5TQD1_9PSEU</name>
<dbReference type="STRING" id="112413.SAMN05421854_107194"/>
<dbReference type="AlphaFoldDB" id="A0A1I5TQD1"/>
<evidence type="ECO:0000313" key="2">
    <source>
        <dbReference type="Proteomes" id="UP000199137"/>
    </source>
</evidence>
<protein>
    <submittedName>
        <fullName evidence="1">AAA domain-containing protein</fullName>
    </submittedName>
</protein>
<dbReference type="Proteomes" id="UP000199137">
    <property type="component" value="Unassembled WGS sequence"/>
</dbReference>
<dbReference type="Pfam" id="PF13671">
    <property type="entry name" value="AAA_33"/>
    <property type="match status" value="1"/>
</dbReference>
<dbReference type="SUPFAM" id="SSF52540">
    <property type="entry name" value="P-loop containing nucleoside triphosphate hydrolases"/>
    <property type="match status" value="1"/>
</dbReference>
<proteinExistence type="predicted"/>
<dbReference type="Gene3D" id="3.40.50.300">
    <property type="entry name" value="P-loop containing nucleotide triphosphate hydrolases"/>
    <property type="match status" value="1"/>
</dbReference>